<dbReference type="EMBL" id="JBBEUB010000010">
    <property type="protein sequence ID" value="MEJ2905137.1"/>
    <property type="molecule type" value="Genomic_DNA"/>
</dbReference>
<dbReference type="Proteomes" id="UP001378956">
    <property type="component" value="Unassembled WGS sequence"/>
</dbReference>
<evidence type="ECO:0000313" key="1">
    <source>
        <dbReference type="EMBL" id="MEJ2905137.1"/>
    </source>
</evidence>
<sequence length="184" mass="21275">MKKTTFFSLILILSFFYGYTQSKGELILPSETIEIKKIKQQTPERRILQIAVIKTIGKHLDSDLLFKTPKGDGYITSISLVFNMKGGIDTVYFAEKMSPQLKKILKPNAELVAKLKKILPFPDFNGKIVVYPILFKWGYDATLNYGEHFLNDFEGLWPNLDVKDQKKQIILLRPYINIFHKSEN</sequence>
<evidence type="ECO:0008006" key="3">
    <source>
        <dbReference type="Google" id="ProtNLM"/>
    </source>
</evidence>
<accession>A0ABU8NSB6</accession>
<reference evidence="1 2" key="1">
    <citation type="submission" date="2024-03" db="EMBL/GenBank/DDBJ databases">
        <title>Sequence of Lycoming College Course Isolates.</title>
        <authorList>
            <person name="Plotts O."/>
            <person name="Newman J."/>
        </authorList>
    </citation>
    <scope>NUCLEOTIDE SEQUENCE [LARGE SCALE GENOMIC DNA]</scope>
    <source>
        <strain evidence="1 2">CJB-3</strain>
    </source>
</reference>
<organism evidence="1 2">
    <name type="scientific">Pedobacter panaciterrae</name>
    <dbReference type="NCBI Taxonomy" id="363849"/>
    <lineage>
        <taxon>Bacteria</taxon>
        <taxon>Pseudomonadati</taxon>
        <taxon>Bacteroidota</taxon>
        <taxon>Sphingobacteriia</taxon>
        <taxon>Sphingobacteriales</taxon>
        <taxon>Sphingobacteriaceae</taxon>
        <taxon>Pedobacter</taxon>
    </lineage>
</organism>
<comment type="caution">
    <text evidence="1">The sequence shown here is derived from an EMBL/GenBank/DDBJ whole genome shotgun (WGS) entry which is preliminary data.</text>
</comment>
<proteinExistence type="predicted"/>
<protein>
    <recommendedName>
        <fullName evidence="3">TonB C-terminal domain-containing protein</fullName>
    </recommendedName>
</protein>
<name>A0ABU8NSB6_9SPHI</name>
<evidence type="ECO:0000313" key="2">
    <source>
        <dbReference type="Proteomes" id="UP001378956"/>
    </source>
</evidence>
<keyword evidence="2" id="KW-1185">Reference proteome</keyword>
<dbReference type="RefSeq" id="WP_337717679.1">
    <property type="nucleotide sequence ID" value="NZ_JBBEUB010000010.1"/>
</dbReference>
<gene>
    <name evidence="1" type="ORF">WAE58_22015</name>
</gene>